<dbReference type="GO" id="GO:0016651">
    <property type="term" value="F:oxidoreductase activity, acting on NAD(P)H"/>
    <property type="evidence" value="ECO:0007669"/>
    <property type="project" value="InterPro"/>
</dbReference>
<dbReference type="InterPro" id="IPR047122">
    <property type="entry name" value="Trans-enoyl_RdTase-like"/>
</dbReference>
<dbReference type="PANTHER" id="PTHR45348">
    <property type="entry name" value="HYPOTHETICAL OXIDOREDUCTASE (EUROFUNG)"/>
    <property type="match status" value="1"/>
</dbReference>
<dbReference type="Pfam" id="PF08240">
    <property type="entry name" value="ADH_N"/>
    <property type="match status" value="1"/>
</dbReference>
<dbReference type="EMBL" id="ML976980">
    <property type="protein sequence ID" value="KAF1961941.1"/>
    <property type="molecule type" value="Genomic_DNA"/>
</dbReference>
<dbReference type="PANTHER" id="PTHR45348:SF2">
    <property type="entry name" value="ZINC-TYPE ALCOHOL DEHYDROGENASE-LIKE PROTEIN C2E1P3.01"/>
    <property type="match status" value="1"/>
</dbReference>
<dbReference type="SUPFAM" id="SSF51735">
    <property type="entry name" value="NAD(P)-binding Rossmann-fold domains"/>
    <property type="match status" value="1"/>
</dbReference>
<sequence>MSPIGTHLDMSLFPNLRPNDAGVVTDAPLPKITKPHHILVKVIAVALNPDWKHIAYGVPSTVGCDFSGIVEEVGTAVTEFKKGDRVFGMAHGSNRYWPENGAFAEYVVAVTVMRIPEGKGFEESATGGVAIVTVGQGLYQEMGLPWPETVVPKEGEKKKQILIWGGSSSMGSMAIQFAKLSGFEVLTTCAKSNFDYVKSLGAAAAFDSRSPSAGSEIRAYTNDSLLYAWDTMGEYGAAEGCAAALASSPPAGESLHYGTILGNPPPRPDVIYTKSLGYTAQGEAIEIMLGIKRPAMPEHFEFAKKFLKVAEKLYAEGKIVMHRMDVRDGGLEKISEGVADLRDRKVSGRKVVYRIAEP</sequence>
<dbReference type="InterPro" id="IPR011032">
    <property type="entry name" value="GroES-like_sf"/>
</dbReference>
<proteinExistence type="inferred from homology"/>
<evidence type="ECO:0000256" key="2">
    <source>
        <dbReference type="ARBA" id="ARBA00011245"/>
    </source>
</evidence>
<dbReference type="Gene3D" id="3.90.180.10">
    <property type="entry name" value="Medium-chain alcohol dehydrogenases, catalytic domain"/>
    <property type="match status" value="1"/>
</dbReference>
<evidence type="ECO:0000256" key="1">
    <source>
        <dbReference type="ARBA" id="ARBA00008072"/>
    </source>
</evidence>
<evidence type="ECO:0000259" key="4">
    <source>
        <dbReference type="SMART" id="SM00829"/>
    </source>
</evidence>
<organism evidence="5 6">
    <name type="scientific">Byssothecium circinans</name>
    <dbReference type="NCBI Taxonomy" id="147558"/>
    <lineage>
        <taxon>Eukaryota</taxon>
        <taxon>Fungi</taxon>
        <taxon>Dikarya</taxon>
        <taxon>Ascomycota</taxon>
        <taxon>Pezizomycotina</taxon>
        <taxon>Dothideomycetes</taxon>
        <taxon>Pleosporomycetidae</taxon>
        <taxon>Pleosporales</taxon>
        <taxon>Massarineae</taxon>
        <taxon>Massarinaceae</taxon>
        <taxon>Byssothecium</taxon>
    </lineage>
</organism>
<dbReference type="SMART" id="SM00829">
    <property type="entry name" value="PKS_ER"/>
    <property type="match status" value="1"/>
</dbReference>
<comment type="subunit">
    <text evidence="2">Monomer.</text>
</comment>
<dbReference type="InterPro" id="IPR036291">
    <property type="entry name" value="NAD(P)-bd_dom_sf"/>
</dbReference>
<dbReference type="Proteomes" id="UP000800035">
    <property type="component" value="Unassembled WGS sequence"/>
</dbReference>
<dbReference type="SUPFAM" id="SSF50129">
    <property type="entry name" value="GroES-like"/>
    <property type="match status" value="1"/>
</dbReference>
<gene>
    <name evidence="5" type="ORF">CC80DRAFT_500283</name>
</gene>
<evidence type="ECO:0000313" key="6">
    <source>
        <dbReference type="Proteomes" id="UP000800035"/>
    </source>
</evidence>
<keyword evidence="3" id="KW-0560">Oxidoreductase</keyword>
<dbReference type="Pfam" id="PF00107">
    <property type="entry name" value="ADH_zinc_N"/>
    <property type="match status" value="1"/>
</dbReference>
<dbReference type="CDD" id="cd08249">
    <property type="entry name" value="enoyl_reductase_like"/>
    <property type="match status" value="1"/>
</dbReference>
<comment type="similarity">
    <text evidence="1">Belongs to the zinc-containing alcohol dehydrogenase family.</text>
</comment>
<dbReference type="Gene3D" id="3.40.50.720">
    <property type="entry name" value="NAD(P)-binding Rossmann-like Domain"/>
    <property type="match status" value="1"/>
</dbReference>
<dbReference type="AlphaFoldDB" id="A0A6A5UAL3"/>
<dbReference type="OrthoDB" id="48317at2759"/>
<dbReference type="InterPro" id="IPR013154">
    <property type="entry name" value="ADH-like_N"/>
</dbReference>
<evidence type="ECO:0000256" key="3">
    <source>
        <dbReference type="ARBA" id="ARBA00023002"/>
    </source>
</evidence>
<reference evidence="5" key="1">
    <citation type="journal article" date="2020" name="Stud. Mycol.">
        <title>101 Dothideomycetes genomes: a test case for predicting lifestyles and emergence of pathogens.</title>
        <authorList>
            <person name="Haridas S."/>
            <person name="Albert R."/>
            <person name="Binder M."/>
            <person name="Bloem J."/>
            <person name="Labutti K."/>
            <person name="Salamov A."/>
            <person name="Andreopoulos B."/>
            <person name="Baker S."/>
            <person name="Barry K."/>
            <person name="Bills G."/>
            <person name="Bluhm B."/>
            <person name="Cannon C."/>
            <person name="Castanera R."/>
            <person name="Culley D."/>
            <person name="Daum C."/>
            <person name="Ezra D."/>
            <person name="Gonzalez J."/>
            <person name="Henrissat B."/>
            <person name="Kuo A."/>
            <person name="Liang C."/>
            <person name="Lipzen A."/>
            <person name="Lutzoni F."/>
            <person name="Magnuson J."/>
            <person name="Mondo S."/>
            <person name="Nolan M."/>
            <person name="Ohm R."/>
            <person name="Pangilinan J."/>
            <person name="Park H.-J."/>
            <person name="Ramirez L."/>
            <person name="Alfaro M."/>
            <person name="Sun H."/>
            <person name="Tritt A."/>
            <person name="Yoshinaga Y."/>
            <person name="Zwiers L.-H."/>
            <person name="Turgeon B."/>
            <person name="Goodwin S."/>
            <person name="Spatafora J."/>
            <person name="Crous P."/>
            <person name="Grigoriev I."/>
        </authorList>
    </citation>
    <scope>NUCLEOTIDE SEQUENCE</scope>
    <source>
        <strain evidence="5">CBS 675.92</strain>
    </source>
</reference>
<dbReference type="InterPro" id="IPR020843">
    <property type="entry name" value="ER"/>
</dbReference>
<feature type="domain" description="Enoyl reductase (ER)" evidence="4">
    <location>
        <begin position="11"/>
        <end position="352"/>
    </location>
</feature>
<accession>A0A6A5UAL3</accession>
<keyword evidence="6" id="KW-1185">Reference proteome</keyword>
<protein>
    <submittedName>
        <fullName evidence="5">Putative zinc-binding oxidoreductase ToxD</fullName>
    </submittedName>
</protein>
<name>A0A6A5UAL3_9PLEO</name>
<evidence type="ECO:0000313" key="5">
    <source>
        <dbReference type="EMBL" id="KAF1961941.1"/>
    </source>
</evidence>
<dbReference type="InterPro" id="IPR013149">
    <property type="entry name" value="ADH-like_C"/>
</dbReference>